<organism evidence="5 6">
    <name type="scientific">Fervidicoccus fontis</name>
    <dbReference type="NCBI Taxonomy" id="683846"/>
    <lineage>
        <taxon>Archaea</taxon>
        <taxon>Thermoproteota</taxon>
        <taxon>Thermoprotei</taxon>
        <taxon>Fervidicoccales</taxon>
        <taxon>Fervidicoccaceae</taxon>
        <taxon>Fervidicoccus</taxon>
    </lineage>
</organism>
<dbReference type="GO" id="GO:0061599">
    <property type="term" value="F:molybdopterin molybdotransferase activity"/>
    <property type="evidence" value="ECO:0007669"/>
    <property type="project" value="TreeGrafter"/>
</dbReference>
<dbReference type="InterPro" id="IPR005111">
    <property type="entry name" value="MoeA_C_domain_IV"/>
</dbReference>
<dbReference type="Gene3D" id="2.170.190.11">
    <property type="entry name" value="Molybdopterin biosynthesis moea protein, domain 3"/>
    <property type="match status" value="1"/>
</dbReference>
<feature type="domain" description="MoaB/Mog" evidence="3">
    <location>
        <begin position="181"/>
        <end position="322"/>
    </location>
</feature>
<dbReference type="GO" id="GO:0005737">
    <property type="term" value="C:cytoplasm"/>
    <property type="evidence" value="ECO:0007669"/>
    <property type="project" value="TreeGrafter"/>
</dbReference>
<dbReference type="NCBIfam" id="TIGR00177">
    <property type="entry name" value="molyb_syn"/>
    <property type="match status" value="1"/>
</dbReference>
<dbReference type="PANTHER" id="PTHR10192">
    <property type="entry name" value="MOLYBDOPTERIN BIOSYNTHESIS PROTEIN"/>
    <property type="match status" value="1"/>
</dbReference>
<dbReference type="EMBL" id="DSFH01000057">
    <property type="protein sequence ID" value="HEW64317.1"/>
    <property type="molecule type" value="Genomic_DNA"/>
</dbReference>
<dbReference type="PANTHER" id="PTHR10192:SF19">
    <property type="entry name" value="MOLYBDOPTERIN BIOSYNTHESIS PROTEIN MJ0666-RELATED"/>
    <property type="match status" value="1"/>
</dbReference>
<evidence type="ECO:0000256" key="2">
    <source>
        <dbReference type="ARBA" id="ARBA00023150"/>
    </source>
</evidence>
<keyword evidence="2" id="KW-0501">Molybdenum cofactor biosynthesis</keyword>
<dbReference type="InterPro" id="IPR008284">
    <property type="entry name" value="MoCF_biosynth_CS"/>
</dbReference>
<reference evidence="5 6" key="1">
    <citation type="submission" date="2018-01" db="EMBL/GenBank/DDBJ databases">
        <title>Metagenomic assembled genomes from two thermal pools in the Uzon Caldera, Kamchatka, Russia.</title>
        <authorList>
            <person name="Wilkins L."/>
            <person name="Ettinger C."/>
        </authorList>
    </citation>
    <scope>NUCLEOTIDE SEQUENCE [LARGE SCALE GENOMIC DNA]</scope>
    <source>
        <strain evidence="5">ZAV-06</strain>
    </source>
</reference>
<dbReference type="CDD" id="cd00887">
    <property type="entry name" value="MoeA"/>
    <property type="match status" value="1"/>
</dbReference>
<dbReference type="InterPro" id="IPR036135">
    <property type="entry name" value="MoeA_linker/N_sf"/>
</dbReference>
<comment type="caution">
    <text evidence="5">The sequence shown here is derived from an EMBL/GenBank/DDBJ whole genome shotgun (WGS) entry which is preliminary data.</text>
</comment>
<evidence type="ECO:0000313" key="6">
    <source>
        <dbReference type="Proteomes" id="UP000237153"/>
    </source>
</evidence>
<reference evidence="4" key="2">
    <citation type="journal article" date="2020" name="mSystems">
        <title>Genome- and Community-Level Interaction Insights into Carbon Utilization and Element Cycling Functions of Hydrothermarchaeota in Hydrothermal Sediment.</title>
        <authorList>
            <person name="Zhou Z."/>
            <person name="Liu Y."/>
            <person name="Xu W."/>
            <person name="Pan J."/>
            <person name="Luo Z.H."/>
            <person name="Li M."/>
        </authorList>
    </citation>
    <scope>NUCLEOTIDE SEQUENCE [LARGE SCALE GENOMIC DNA]</scope>
    <source>
        <strain evidence="4">SpSt-1261</strain>
    </source>
</reference>
<dbReference type="InterPro" id="IPR038987">
    <property type="entry name" value="MoeA-like"/>
</dbReference>
<accession>A0A2J6N472</accession>
<gene>
    <name evidence="5" type="ORF">C0188_00585</name>
    <name evidence="4" type="ORF">ENO39_04605</name>
</gene>
<dbReference type="Gene3D" id="2.40.340.10">
    <property type="entry name" value="MoeA, C-terminal, domain IV"/>
    <property type="match status" value="1"/>
</dbReference>
<evidence type="ECO:0000313" key="5">
    <source>
        <dbReference type="EMBL" id="PMB76013.1"/>
    </source>
</evidence>
<dbReference type="Pfam" id="PF03454">
    <property type="entry name" value="MoeA_C"/>
    <property type="match status" value="1"/>
</dbReference>
<dbReference type="AlphaFoldDB" id="A0A2J6N472"/>
<dbReference type="EMBL" id="PNIM01000002">
    <property type="protein sequence ID" value="PMB76013.1"/>
    <property type="molecule type" value="Genomic_DNA"/>
</dbReference>
<dbReference type="InterPro" id="IPR001453">
    <property type="entry name" value="MoaB/Mog_dom"/>
</dbReference>
<dbReference type="Pfam" id="PF00994">
    <property type="entry name" value="MoCF_biosynth"/>
    <property type="match status" value="1"/>
</dbReference>
<comment type="pathway">
    <text evidence="1">Cofactor biosynthesis; molybdopterin biosynthesis.</text>
</comment>
<evidence type="ECO:0000313" key="4">
    <source>
        <dbReference type="EMBL" id="HEW64317.1"/>
    </source>
</evidence>
<dbReference type="SMART" id="SM00852">
    <property type="entry name" value="MoCF_biosynth"/>
    <property type="match status" value="1"/>
</dbReference>
<dbReference type="SUPFAM" id="SSF63882">
    <property type="entry name" value="MoeA N-terminal region -like"/>
    <property type="match status" value="1"/>
</dbReference>
<dbReference type="InterPro" id="IPR036688">
    <property type="entry name" value="MoeA_C_domain_IV_sf"/>
</dbReference>
<dbReference type="InterPro" id="IPR036425">
    <property type="entry name" value="MoaB/Mog-like_dom_sf"/>
</dbReference>
<dbReference type="Pfam" id="PF03453">
    <property type="entry name" value="MoeA_N"/>
    <property type="match status" value="1"/>
</dbReference>
<dbReference type="Proteomes" id="UP000237153">
    <property type="component" value="Unassembled WGS sequence"/>
</dbReference>
<protein>
    <submittedName>
        <fullName evidence="5">Molybdenum cofactor biosynthesis protein</fullName>
    </submittedName>
    <submittedName>
        <fullName evidence="4">Molybdopterin molybdenumtransferase MoeA</fullName>
    </submittedName>
</protein>
<dbReference type="SUPFAM" id="SSF63867">
    <property type="entry name" value="MoeA C-terminal domain-like"/>
    <property type="match status" value="1"/>
</dbReference>
<dbReference type="Gene3D" id="3.90.105.10">
    <property type="entry name" value="Molybdopterin biosynthesis moea protein, domain 2"/>
    <property type="match status" value="1"/>
</dbReference>
<dbReference type="RefSeq" id="WP_272985641.1">
    <property type="nucleotide sequence ID" value="NZ_DSFH01000057.1"/>
</dbReference>
<evidence type="ECO:0000259" key="3">
    <source>
        <dbReference type="SMART" id="SM00852"/>
    </source>
</evidence>
<sequence length="406" mass="44786">MNSAYEYNFLPIEDAIKILLESVKIRKGGFKTHINESIGMILNESIVSPVDVPEVNRSAVDGFAVCSDEVSLASFNNPIILALKKNGEGFDCSSTVQVNTGMPIPSPYDSVVMKEDARIYEHSVHILKSVPKYGNVSKKGEDLKKGDIIAEKGQILKPWHISLFASVGIKEVEVLEKIKIGIIATGSEVVDINNTHKKGEFYVFDSTSRLIYASLIEHNFLQLTHYGVVEDEKEKIVEVLKKALEENDIVITTGGTGPGERDLTFDAILNLNGQILSRGIAMRPGRPTTIALIEGKPIFLFSGYPVASFVALRFIFLPFLSKYFGTKGLENIEIPAKLTKRVTGGIGYDTFIRVNVFRCGDELCAEPVMLRGSGILSSLLKTNAFMIIPRNVEGFEEGETVWVHLI</sequence>
<dbReference type="GO" id="GO:0006777">
    <property type="term" value="P:Mo-molybdopterin cofactor biosynthetic process"/>
    <property type="evidence" value="ECO:0007669"/>
    <property type="project" value="UniProtKB-KW"/>
</dbReference>
<dbReference type="SUPFAM" id="SSF53218">
    <property type="entry name" value="Molybdenum cofactor biosynthesis proteins"/>
    <property type="match status" value="1"/>
</dbReference>
<dbReference type="UniPathway" id="UPA00344"/>
<dbReference type="PROSITE" id="PS01078">
    <property type="entry name" value="MOCF_BIOSYNTHESIS_1"/>
    <property type="match status" value="1"/>
</dbReference>
<name>A0A2J6N472_9CREN</name>
<proteinExistence type="predicted"/>
<dbReference type="Gene3D" id="3.40.980.10">
    <property type="entry name" value="MoaB/Mog-like domain"/>
    <property type="match status" value="1"/>
</dbReference>
<dbReference type="InterPro" id="IPR005110">
    <property type="entry name" value="MoeA_linker/N"/>
</dbReference>
<dbReference type="Proteomes" id="UP000886076">
    <property type="component" value="Unassembled WGS sequence"/>
</dbReference>
<evidence type="ECO:0000256" key="1">
    <source>
        <dbReference type="ARBA" id="ARBA00005046"/>
    </source>
</evidence>